<sequence>MSFFTASRLARPTARFFTTSPPLPLRSPLPLRAAPRAPSRTPYYTSILLGSLLGASLATAALSSSPLRLDAPAGTYPFPTGKTVITAPGTAPVVSTGHATVPSVPATLSLDGTAYTLLGLGLRSVSFLGINVYVAAVYVATADLPAVAAALVHAVNPTASTLVGGEQETLAALLMDAERGEEWWDEVLRTAGVRSVVRVSPVRDTDFGHLRDGFVRAIQARTRRGASADNKWVFEDGQFGEAVSQFRGIFGKGKVPKTKELILQRDERGVLRVWYDGEDGKGEKEKAAKGRKELGKVEDERVSRMLWLNYLGGKTVASEAARRSVVEGLIDLAGRPVGSV</sequence>
<evidence type="ECO:0000313" key="3">
    <source>
        <dbReference type="Proteomes" id="UP000033483"/>
    </source>
</evidence>
<organism evidence="2 3">
    <name type="scientific">Thielaviopsis punctulata</name>
    <dbReference type="NCBI Taxonomy" id="72032"/>
    <lineage>
        <taxon>Eukaryota</taxon>
        <taxon>Fungi</taxon>
        <taxon>Dikarya</taxon>
        <taxon>Ascomycota</taxon>
        <taxon>Pezizomycotina</taxon>
        <taxon>Sordariomycetes</taxon>
        <taxon>Hypocreomycetidae</taxon>
        <taxon>Microascales</taxon>
        <taxon>Ceratocystidaceae</taxon>
        <taxon>Thielaviopsis</taxon>
    </lineage>
</organism>
<dbReference type="PANTHER" id="PTHR47284:SF3">
    <property type="entry name" value="FATTY-ACID-BINDING PROTEIN 2"/>
    <property type="match status" value="1"/>
</dbReference>
<dbReference type="AlphaFoldDB" id="A0A0F4Z741"/>
<protein>
    <recommendedName>
        <fullName evidence="1">Chalcone isomerase domain-containing protein</fullName>
    </recommendedName>
</protein>
<dbReference type="Gene3D" id="3.50.70.10">
    <property type="match status" value="1"/>
</dbReference>
<feature type="domain" description="Chalcone isomerase" evidence="1">
    <location>
        <begin position="113"/>
        <end position="326"/>
    </location>
</feature>
<dbReference type="GO" id="GO:0016872">
    <property type="term" value="F:intramolecular lyase activity"/>
    <property type="evidence" value="ECO:0007669"/>
    <property type="project" value="InterPro"/>
</dbReference>
<dbReference type="Pfam" id="PF16035">
    <property type="entry name" value="Chalcone_2"/>
    <property type="match status" value="1"/>
</dbReference>
<name>A0A0F4Z741_9PEZI</name>
<dbReference type="InterPro" id="IPR036298">
    <property type="entry name" value="Chalcone_isomerase_sf"/>
</dbReference>
<dbReference type="SUPFAM" id="SSF54626">
    <property type="entry name" value="Chalcone isomerase"/>
    <property type="match status" value="1"/>
</dbReference>
<reference evidence="2 3" key="1">
    <citation type="submission" date="2015-03" db="EMBL/GenBank/DDBJ databases">
        <authorList>
            <person name="Radwan O."/>
            <person name="Al-Naeli F.A."/>
            <person name="Rendon G.A."/>
            <person name="Fields C."/>
        </authorList>
    </citation>
    <scope>NUCLEOTIDE SEQUENCE [LARGE SCALE GENOMIC DNA]</scope>
    <source>
        <strain evidence="2">CR-DP1</strain>
    </source>
</reference>
<evidence type="ECO:0000313" key="2">
    <source>
        <dbReference type="EMBL" id="KKA26322.1"/>
    </source>
</evidence>
<proteinExistence type="predicted"/>
<comment type="caution">
    <text evidence="2">The sequence shown here is derived from an EMBL/GenBank/DDBJ whole genome shotgun (WGS) entry which is preliminary data.</text>
</comment>
<dbReference type="PANTHER" id="PTHR47284">
    <property type="entry name" value="FATTY-ACID-BINDING PROTEIN 2"/>
    <property type="match status" value="1"/>
</dbReference>
<gene>
    <name evidence="2" type="ORF">TD95_003514</name>
</gene>
<dbReference type="InterPro" id="IPR016088">
    <property type="entry name" value="Chalcone_isomerase_3-sand"/>
</dbReference>
<dbReference type="EMBL" id="LAEV01002235">
    <property type="protein sequence ID" value="KKA26322.1"/>
    <property type="molecule type" value="Genomic_DNA"/>
</dbReference>
<keyword evidence="3" id="KW-1185">Reference proteome</keyword>
<evidence type="ECO:0000259" key="1">
    <source>
        <dbReference type="Pfam" id="PF16035"/>
    </source>
</evidence>
<dbReference type="OrthoDB" id="18193at2759"/>
<dbReference type="InterPro" id="IPR016087">
    <property type="entry name" value="Chalcone_isomerase"/>
</dbReference>
<accession>A0A0F4Z741</accession>
<dbReference type="Proteomes" id="UP000033483">
    <property type="component" value="Unassembled WGS sequence"/>
</dbReference>